<dbReference type="Gene3D" id="1.20.5.2700">
    <property type="match status" value="1"/>
</dbReference>
<dbReference type="OrthoDB" id="9811798at2"/>
<proteinExistence type="predicted"/>
<dbReference type="GO" id="GO:0015990">
    <property type="term" value="P:electron transport coupled proton transport"/>
    <property type="evidence" value="ECO:0007669"/>
    <property type="project" value="TreeGrafter"/>
</dbReference>
<evidence type="ECO:0000259" key="7">
    <source>
        <dbReference type="Pfam" id="PF00361"/>
    </source>
</evidence>
<dbReference type="GO" id="GO:0008137">
    <property type="term" value="F:NADH dehydrogenase (ubiquinone) activity"/>
    <property type="evidence" value="ECO:0007669"/>
    <property type="project" value="InterPro"/>
</dbReference>
<feature type="transmembrane region" description="Helical" evidence="6">
    <location>
        <begin position="116"/>
        <end position="132"/>
    </location>
</feature>
<feature type="transmembrane region" description="Helical" evidence="6">
    <location>
        <begin position="30"/>
        <end position="51"/>
    </location>
</feature>
<evidence type="ECO:0000256" key="4">
    <source>
        <dbReference type="ARBA" id="ARBA00023136"/>
    </source>
</evidence>
<reference evidence="10" key="1">
    <citation type="submission" date="2018-05" db="EMBL/GenBank/DDBJ databases">
        <authorList>
            <person name="Lu D."/>
        </authorList>
    </citation>
    <scope>NUCLEOTIDE SEQUENCE [LARGE SCALE GENOMIC DNA]</scope>
    <source>
        <strain evidence="10">F01</strain>
    </source>
</reference>
<organism evidence="9 10">
    <name type="scientific">Marinobacter vulgaris</name>
    <dbReference type="NCBI Taxonomy" id="1928331"/>
    <lineage>
        <taxon>Bacteria</taxon>
        <taxon>Pseudomonadati</taxon>
        <taxon>Pseudomonadota</taxon>
        <taxon>Gammaproteobacteria</taxon>
        <taxon>Pseudomonadales</taxon>
        <taxon>Marinobacteraceae</taxon>
        <taxon>Marinobacter</taxon>
    </lineage>
</organism>
<evidence type="ECO:0000256" key="2">
    <source>
        <dbReference type="ARBA" id="ARBA00022692"/>
    </source>
</evidence>
<accession>A0A2V3ZIZ1</accession>
<dbReference type="InterPro" id="IPR018393">
    <property type="entry name" value="NADHpl_OxRdtase_5_subgr"/>
</dbReference>
<dbReference type="GO" id="GO:0003954">
    <property type="term" value="F:NADH dehydrogenase activity"/>
    <property type="evidence" value="ECO:0007669"/>
    <property type="project" value="TreeGrafter"/>
</dbReference>
<reference evidence="9 10" key="2">
    <citation type="submission" date="2018-06" db="EMBL/GenBank/DDBJ databases">
        <title>Marinobactersediminissp. nov, a moderately halophilic bacterium isolated from marine solar saltern.</title>
        <authorList>
            <person name="Zhang Y."/>
        </authorList>
    </citation>
    <scope>NUCLEOTIDE SEQUENCE [LARGE SCALE GENOMIC DNA]</scope>
    <source>
        <strain evidence="9 10">F01</strain>
    </source>
</reference>
<dbReference type="Proteomes" id="UP000253987">
    <property type="component" value="Unassembled WGS sequence"/>
</dbReference>
<feature type="transmembrane region" description="Helical" evidence="6">
    <location>
        <begin position="414"/>
        <end position="434"/>
    </location>
</feature>
<evidence type="ECO:0000256" key="3">
    <source>
        <dbReference type="ARBA" id="ARBA00022989"/>
    </source>
</evidence>
<evidence type="ECO:0000256" key="5">
    <source>
        <dbReference type="RuleBase" id="RU000320"/>
    </source>
</evidence>
<keyword evidence="10" id="KW-1185">Reference proteome</keyword>
<evidence type="ECO:0000256" key="1">
    <source>
        <dbReference type="ARBA" id="ARBA00004127"/>
    </source>
</evidence>
<feature type="transmembrane region" description="Helical" evidence="6">
    <location>
        <begin position="374"/>
        <end position="394"/>
    </location>
</feature>
<evidence type="ECO:0000313" key="10">
    <source>
        <dbReference type="Proteomes" id="UP000253987"/>
    </source>
</evidence>
<protein>
    <submittedName>
        <fullName evidence="9">NADH-quinone oxidoreductase subunit L</fullName>
    </submittedName>
</protein>
<dbReference type="PANTHER" id="PTHR42829">
    <property type="entry name" value="NADH-UBIQUINONE OXIDOREDUCTASE CHAIN 5"/>
    <property type="match status" value="1"/>
</dbReference>
<dbReference type="PRINTS" id="PR01435">
    <property type="entry name" value="NPOXDRDTASE5"/>
</dbReference>
<dbReference type="InterPro" id="IPR003945">
    <property type="entry name" value="NU5C-like"/>
</dbReference>
<keyword evidence="3 6" id="KW-1133">Transmembrane helix</keyword>
<comment type="subcellular location">
    <subcellularLocation>
        <location evidence="1">Endomembrane system</location>
        <topology evidence="1">Multi-pass membrane protein</topology>
    </subcellularLocation>
    <subcellularLocation>
        <location evidence="5">Membrane</location>
        <topology evidence="5">Multi-pass membrane protein</topology>
    </subcellularLocation>
</comment>
<feature type="transmembrane region" description="Helical" evidence="6">
    <location>
        <begin position="331"/>
        <end position="354"/>
    </location>
</feature>
<comment type="caution">
    <text evidence="9">The sequence shown here is derived from an EMBL/GenBank/DDBJ whole genome shotgun (WGS) entry which is preliminary data.</text>
</comment>
<name>A0A2V3ZIZ1_9GAMM</name>
<dbReference type="NCBIfam" id="NF005141">
    <property type="entry name" value="PRK06590.1"/>
    <property type="match status" value="1"/>
</dbReference>
<dbReference type="Pfam" id="PF00361">
    <property type="entry name" value="Proton_antipo_M"/>
    <property type="match status" value="1"/>
</dbReference>
<dbReference type="NCBIfam" id="TIGR01974">
    <property type="entry name" value="NDH_I_L"/>
    <property type="match status" value="1"/>
</dbReference>
<dbReference type="GO" id="GO:0016020">
    <property type="term" value="C:membrane"/>
    <property type="evidence" value="ECO:0007669"/>
    <property type="project" value="UniProtKB-SubCell"/>
</dbReference>
<feature type="transmembrane region" description="Helical" evidence="6">
    <location>
        <begin position="605"/>
        <end position="627"/>
    </location>
</feature>
<feature type="domain" description="NADH-Ubiquinone oxidoreductase (complex I) chain 5 N-terminal" evidence="8">
    <location>
        <begin position="67"/>
        <end position="117"/>
    </location>
</feature>
<feature type="transmembrane region" description="Helical" evidence="6">
    <location>
        <begin position="83"/>
        <end position="104"/>
    </location>
</feature>
<dbReference type="EMBL" id="QFWX01000005">
    <property type="protein sequence ID" value="PXX90337.1"/>
    <property type="molecule type" value="Genomic_DNA"/>
</dbReference>
<keyword evidence="4 6" id="KW-0472">Membrane</keyword>
<feature type="transmembrane region" description="Helical" evidence="6">
    <location>
        <begin position="503"/>
        <end position="525"/>
    </location>
</feature>
<dbReference type="PRINTS" id="PR01434">
    <property type="entry name" value="NADHDHGNASE5"/>
</dbReference>
<evidence type="ECO:0000259" key="8">
    <source>
        <dbReference type="Pfam" id="PF00662"/>
    </source>
</evidence>
<dbReference type="Pfam" id="PF00662">
    <property type="entry name" value="Proton_antipo_N"/>
    <property type="match status" value="1"/>
</dbReference>
<feature type="transmembrane region" description="Helical" evidence="6">
    <location>
        <begin position="209"/>
        <end position="228"/>
    </location>
</feature>
<feature type="transmembrane region" description="Helical" evidence="6">
    <location>
        <begin position="465"/>
        <end position="483"/>
    </location>
</feature>
<feature type="transmembrane region" description="Helical" evidence="6">
    <location>
        <begin position="307"/>
        <end position="325"/>
    </location>
</feature>
<dbReference type="PANTHER" id="PTHR42829:SF2">
    <property type="entry name" value="NADH-UBIQUINONE OXIDOREDUCTASE CHAIN 5"/>
    <property type="match status" value="1"/>
</dbReference>
<feature type="transmembrane region" description="Helical" evidence="6">
    <location>
        <begin position="170"/>
        <end position="189"/>
    </location>
</feature>
<feature type="transmembrane region" description="Helical" evidence="6">
    <location>
        <begin position="279"/>
        <end position="300"/>
    </location>
</feature>
<dbReference type="AlphaFoldDB" id="A0A2V3ZIZ1"/>
<dbReference type="InterPro" id="IPR001750">
    <property type="entry name" value="ND/Mrp_TM"/>
</dbReference>
<keyword evidence="2 5" id="KW-0812">Transmembrane</keyword>
<evidence type="ECO:0000256" key="6">
    <source>
        <dbReference type="SAM" id="Phobius"/>
    </source>
</evidence>
<dbReference type="GO" id="GO:0042773">
    <property type="term" value="P:ATP synthesis coupled electron transport"/>
    <property type="evidence" value="ECO:0007669"/>
    <property type="project" value="InterPro"/>
</dbReference>
<feature type="transmembrane region" description="Helical" evidence="6">
    <location>
        <begin position="138"/>
        <end position="158"/>
    </location>
</feature>
<dbReference type="InterPro" id="IPR001516">
    <property type="entry name" value="Proton_antipo_N"/>
</dbReference>
<feature type="transmembrane region" description="Helical" evidence="6">
    <location>
        <begin position="249"/>
        <end position="267"/>
    </location>
</feature>
<dbReference type="GO" id="GO:0012505">
    <property type="term" value="C:endomembrane system"/>
    <property type="evidence" value="ECO:0007669"/>
    <property type="project" value="UniProtKB-SubCell"/>
</dbReference>
<feature type="domain" description="NADH:quinone oxidoreductase/Mrp antiporter transmembrane" evidence="7">
    <location>
        <begin position="134"/>
        <end position="425"/>
    </location>
</feature>
<sequence length="628" mass="66794">MAMALILSFVFPLAGTLILALSAGRLGVRASSFIGVGSVGLAALATAWAVMTPPGGESVTVITLWNWIAVGDFQPTIGLAVDGLSLVMMSVITGVGFLIHLFAAWYMRGEEGVTRFYAWMNLFVFSMLLLVLGDNLLLLFLGWEGVGLCSYGLIGHYYRSHANGQAAFKAFVVTRIGDVFLALGLFLIFMELGTLDIRTVLELAPQAWAQGSTTANLAALLVLGGALGKSAQVPLHTWLPDAMAGPTPVSALIHAATMVTAGVYLIARLHGLFLLAPDVMLLVGVIGAVSLLLAAFAALAQTDIKRVLAYSTMSQIGYMFLALGVGAFDAAIFHLVTHAFFKALLFLSAGAVIISCHHEQDMRRLGGLWRKLPVAYGGFLVGGAALVALPLATAGFFSKDEILWQAMAADQTGLLLAGLLGAVLTGLYTVRLILSTFHGEPGHGGPTSDHVRDPEAGVNPLTHHLPLVVLAICSTFVGAWLYPGLGGLFPASPGEAADTGHTLLQVLAMGAAFAGLLLAAWLFLWQRRWLDETVRQGFGNSLWRLWHSAWGFDALFDRILVRPWQLTVKYLRVDLINLMMNLPALVARALNAGLVRGQNGRVRSYALVMVFGATAILLTLALVQGGAV</sequence>
<evidence type="ECO:0000313" key="9">
    <source>
        <dbReference type="EMBL" id="PXX90337.1"/>
    </source>
</evidence>
<gene>
    <name evidence="9" type="ORF">DIT71_12635</name>
</gene>